<evidence type="ECO:0000313" key="11">
    <source>
        <dbReference type="EMBL" id="SDS60623.1"/>
    </source>
</evidence>
<name>A0A1H1TK41_9ACTN</name>
<dbReference type="EMBL" id="LT629732">
    <property type="protein sequence ID" value="SDS60623.1"/>
    <property type="molecule type" value="Genomic_DNA"/>
</dbReference>
<evidence type="ECO:0000313" key="12">
    <source>
        <dbReference type="Proteomes" id="UP000198983"/>
    </source>
</evidence>
<dbReference type="GO" id="GO:0020037">
    <property type="term" value="F:heme binding"/>
    <property type="evidence" value="ECO:0007669"/>
    <property type="project" value="InterPro"/>
</dbReference>
<dbReference type="GO" id="GO:0017004">
    <property type="term" value="P:cytochrome complex assembly"/>
    <property type="evidence" value="ECO:0007669"/>
    <property type="project" value="UniProtKB-KW"/>
</dbReference>
<feature type="transmembrane region" description="Helical" evidence="9">
    <location>
        <begin position="123"/>
        <end position="142"/>
    </location>
</feature>
<dbReference type="PRINTS" id="PR01386">
    <property type="entry name" value="CCMCBIOGNSIS"/>
</dbReference>
<dbReference type="STRING" id="117157.SAMN04489717_3234"/>
<evidence type="ECO:0000256" key="2">
    <source>
        <dbReference type="ARBA" id="ARBA00005840"/>
    </source>
</evidence>
<gene>
    <name evidence="11" type="ORF">SAMN04489717_3234</name>
</gene>
<evidence type="ECO:0000256" key="9">
    <source>
        <dbReference type="SAM" id="Phobius"/>
    </source>
</evidence>
<proteinExistence type="inferred from homology"/>
<reference evidence="11 12" key="1">
    <citation type="submission" date="2016-10" db="EMBL/GenBank/DDBJ databases">
        <authorList>
            <person name="de Groot N.N."/>
        </authorList>
    </citation>
    <scope>NUCLEOTIDE SEQUENCE [LARGE SCALE GENOMIC DNA]</scope>
    <source>
        <strain evidence="11 12">DSM 22024</strain>
    </source>
</reference>
<dbReference type="Pfam" id="PF01578">
    <property type="entry name" value="Cytochrom_C_asm"/>
    <property type="match status" value="1"/>
</dbReference>
<dbReference type="OrthoDB" id="9778550at2"/>
<evidence type="ECO:0000256" key="7">
    <source>
        <dbReference type="ARBA" id="ARBA00023136"/>
    </source>
</evidence>
<dbReference type="InterPro" id="IPR002541">
    <property type="entry name" value="Cyt_c_assembly"/>
</dbReference>
<protein>
    <recommendedName>
        <fullName evidence="3">Heme exporter protein C</fullName>
    </recommendedName>
</protein>
<dbReference type="AlphaFoldDB" id="A0A1H1TK41"/>
<dbReference type="GO" id="GO:0015232">
    <property type="term" value="F:heme transmembrane transporter activity"/>
    <property type="evidence" value="ECO:0007669"/>
    <property type="project" value="InterPro"/>
</dbReference>
<comment type="similarity">
    <text evidence="2">Belongs to the CcmC/CycZ/HelC family.</text>
</comment>
<keyword evidence="5" id="KW-0201">Cytochrome c-type biogenesis</keyword>
<dbReference type="PANTHER" id="PTHR30071">
    <property type="entry name" value="HEME EXPORTER PROTEIN C"/>
    <property type="match status" value="1"/>
</dbReference>
<dbReference type="RefSeq" id="WP_092654490.1">
    <property type="nucleotide sequence ID" value="NZ_LT629732.1"/>
</dbReference>
<dbReference type="GO" id="GO:0005886">
    <property type="term" value="C:plasma membrane"/>
    <property type="evidence" value="ECO:0007669"/>
    <property type="project" value="TreeGrafter"/>
</dbReference>
<evidence type="ECO:0000259" key="10">
    <source>
        <dbReference type="Pfam" id="PF01578"/>
    </source>
</evidence>
<evidence type="ECO:0000256" key="1">
    <source>
        <dbReference type="ARBA" id="ARBA00004141"/>
    </source>
</evidence>
<feature type="transmembrane region" description="Helical" evidence="9">
    <location>
        <begin position="154"/>
        <end position="176"/>
    </location>
</feature>
<keyword evidence="12" id="KW-1185">Reference proteome</keyword>
<feature type="region of interest" description="Disordered" evidence="8">
    <location>
        <begin position="234"/>
        <end position="256"/>
    </location>
</feature>
<keyword evidence="7 9" id="KW-0472">Membrane</keyword>
<dbReference type="InterPro" id="IPR045062">
    <property type="entry name" value="Cyt_c_biogenesis_CcsA/CcmC"/>
</dbReference>
<sequence>MERSHDTPRPVRAHRRTRLGAVAVTTAVAATVLSLVAAPPDAIQGQAQRLMYVHVPAAWTAFLMFFVVAAASAMVLTRGGRRWDALARACAELGVGMTALAIAEGSMWGHSAWGTWWTWDPRLVTTALMLVLYAGYLAVRGLPGEPVRRARRSAVLGLAAFAVVPLVHFSVLWFRTIHQPPTLLRPEVSAPPIEPLMLAALLTSVLAFTTTALWFVRRRVPALVEGPAEMPAAPVAERGRDAAPPAPAAPAAVSPAADVVPAAPVPAGAGEPT</sequence>
<organism evidence="11 12">
    <name type="scientific">Actinopolymorpha singaporensis</name>
    <dbReference type="NCBI Taxonomy" id="117157"/>
    <lineage>
        <taxon>Bacteria</taxon>
        <taxon>Bacillati</taxon>
        <taxon>Actinomycetota</taxon>
        <taxon>Actinomycetes</taxon>
        <taxon>Propionibacteriales</taxon>
        <taxon>Actinopolymorphaceae</taxon>
        <taxon>Actinopolymorpha</taxon>
    </lineage>
</organism>
<feature type="transmembrane region" description="Helical" evidence="9">
    <location>
        <begin position="20"/>
        <end position="38"/>
    </location>
</feature>
<keyword evidence="6 9" id="KW-1133">Transmembrane helix</keyword>
<feature type="domain" description="Cytochrome c assembly protein" evidence="10">
    <location>
        <begin position="22"/>
        <end position="178"/>
    </location>
</feature>
<feature type="transmembrane region" description="Helical" evidence="9">
    <location>
        <begin position="85"/>
        <end position="103"/>
    </location>
</feature>
<evidence type="ECO:0000256" key="8">
    <source>
        <dbReference type="SAM" id="MobiDB-lite"/>
    </source>
</evidence>
<feature type="transmembrane region" description="Helical" evidence="9">
    <location>
        <begin position="196"/>
        <end position="216"/>
    </location>
</feature>
<evidence type="ECO:0000256" key="6">
    <source>
        <dbReference type="ARBA" id="ARBA00022989"/>
    </source>
</evidence>
<feature type="transmembrane region" description="Helical" evidence="9">
    <location>
        <begin position="58"/>
        <end position="76"/>
    </location>
</feature>
<dbReference type="InterPro" id="IPR003557">
    <property type="entry name" value="Cyt_c_biogenesis_CcmC"/>
</dbReference>
<evidence type="ECO:0000256" key="3">
    <source>
        <dbReference type="ARBA" id="ARBA00016463"/>
    </source>
</evidence>
<evidence type="ECO:0000256" key="4">
    <source>
        <dbReference type="ARBA" id="ARBA00022692"/>
    </source>
</evidence>
<comment type="subcellular location">
    <subcellularLocation>
        <location evidence="1">Membrane</location>
        <topology evidence="1">Multi-pass membrane protein</topology>
    </subcellularLocation>
</comment>
<dbReference type="Proteomes" id="UP000198983">
    <property type="component" value="Chromosome I"/>
</dbReference>
<keyword evidence="4 9" id="KW-0812">Transmembrane</keyword>
<dbReference type="PANTHER" id="PTHR30071:SF1">
    <property type="entry name" value="CYTOCHROME B_B6 PROTEIN-RELATED"/>
    <property type="match status" value="1"/>
</dbReference>
<accession>A0A1H1TK41</accession>
<evidence type="ECO:0000256" key="5">
    <source>
        <dbReference type="ARBA" id="ARBA00022748"/>
    </source>
</evidence>